<reference evidence="3" key="1">
    <citation type="submission" date="2016-05" db="EMBL/GenBank/DDBJ databases">
        <authorList>
            <person name="Naeem Raeece"/>
        </authorList>
    </citation>
    <scope>NUCLEOTIDE SEQUENCE [LARGE SCALE GENOMIC DNA]</scope>
</reference>
<dbReference type="AlphaFoldDB" id="A0A1A8WFW2"/>
<dbReference type="Pfam" id="PF05795">
    <property type="entry name" value="Plasmodium_Vir"/>
    <property type="match status" value="2"/>
</dbReference>
<name>A0A1A8WFW2_PLAOA</name>
<evidence type="ECO:0000313" key="3">
    <source>
        <dbReference type="Proteomes" id="UP000078560"/>
    </source>
</evidence>
<sequence>MASEGKIYYELVKLFPTGGDEFDTSIIKPDESNSRNCVLFGQKNLSDISTFLTPCKQLVAYINVIESKCVKLNVAQRCIYLNYCINGIFRNTKNEKNSESQLITAYKDLLSQFNGCSNNIESIKNDVFTKVQDLYNIYSLHNKLMNMDSSSTQNDCKGYNELVETYMKYKIPCEGKTDNDFCRALEIFKIYYRLSAGTILGKCKDTDINIDLPSFQSFHVDDSAESEVDLNGDFSGHLDHSAYGLLYTTIFIPFSIVLVIFSIVFILYKFTPFGSWLRLQIKNKKIIWKKFYEKKRQLFDDTVHEQLNSEKNQFSIKYHS</sequence>
<organism evidence="2 3">
    <name type="scientific">Plasmodium ovale curtisi</name>
    <dbReference type="NCBI Taxonomy" id="864141"/>
    <lineage>
        <taxon>Eukaryota</taxon>
        <taxon>Sar</taxon>
        <taxon>Alveolata</taxon>
        <taxon>Apicomplexa</taxon>
        <taxon>Aconoidasida</taxon>
        <taxon>Haemosporida</taxon>
        <taxon>Plasmodiidae</taxon>
        <taxon>Plasmodium</taxon>
        <taxon>Plasmodium (Plasmodium)</taxon>
    </lineage>
</organism>
<protein>
    <submittedName>
        <fullName evidence="2">PIR Superfamily Protein</fullName>
    </submittedName>
</protein>
<proteinExistence type="predicted"/>
<evidence type="ECO:0000256" key="1">
    <source>
        <dbReference type="SAM" id="Phobius"/>
    </source>
</evidence>
<keyword evidence="1" id="KW-0812">Transmembrane</keyword>
<dbReference type="EMBL" id="FLQU01000973">
    <property type="protein sequence ID" value="SBS90683.1"/>
    <property type="molecule type" value="Genomic_DNA"/>
</dbReference>
<gene>
    <name evidence="2" type="ORF">POVCU2_0062980</name>
</gene>
<keyword evidence="1" id="KW-1133">Transmembrane helix</keyword>
<accession>A0A1A8WFW2</accession>
<keyword evidence="1" id="KW-0472">Membrane</keyword>
<dbReference type="InterPro" id="IPR008780">
    <property type="entry name" value="Plasmodium_Vir"/>
</dbReference>
<dbReference type="Proteomes" id="UP000078560">
    <property type="component" value="Unassembled WGS sequence"/>
</dbReference>
<feature type="transmembrane region" description="Helical" evidence="1">
    <location>
        <begin position="245"/>
        <end position="268"/>
    </location>
</feature>
<evidence type="ECO:0000313" key="2">
    <source>
        <dbReference type="EMBL" id="SBS90683.1"/>
    </source>
</evidence>